<feature type="compositionally biased region" description="Low complexity" evidence="1">
    <location>
        <begin position="230"/>
        <end position="258"/>
    </location>
</feature>
<dbReference type="CDD" id="cd00063">
    <property type="entry name" value="FN3"/>
    <property type="match status" value="1"/>
</dbReference>
<dbReference type="InterPro" id="IPR003961">
    <property type="entry name" value="FN3_dom"/>
</dbReference>
<feature type="region of interest" description="Disordered" evidence="1">
    <location>
        <begin position="362"/>
        <end position="402"/>
    </location>
</feature>
<keyword evidence="3" id="KW-0418">Kinase</keyword>
<reference evidence="3 4" key="1">
    <citation type="submission" date="2019-03" db="EMBL/GenBank/DDBJ databases">
        <title>First draft genome of Liparis tanakae, snailfish: a comprehensive survey of snailfish specific genes.</title>
        <authorList>
            <person name="Kim W."/>
            <person name="Song I."/>
            <person name="Jeong J.-H."/>
            <person name="Kim D."/>
            <person name="Kim S."/>
            <person name="Ryu S."/>
            <person name="Song J.Y."/>
            <person name="Lee S.K."/>
        </authorList>
    </citation>
    <scope>NUCLEOTIDE SEQUENCE [LARGE SCALE GENOMIC DNA]</scope>
    <source>
        <tissue evidence="3">Muscle</tissue>
    </source>
</reference>
<dbReference type="InterPro" id="IPR011009">
    <property type="entry name" value="Kinase-like_dom_sf"/>
</dbReference>
<dbReference type="InterPro" id="IPR036116">
    <property type="entry name" value="FN3_sf"/>
</dbReference>
<evidence type="ECO:0000313" key="3">
    <source>
        <dbReference type="EMBL" id="TNN30853.1"/>
    </source>
</evidence>
<evidence type="ECO:0000259" key="2">
    <source>
        <dbReference type="PROSITE" id="PS50011"/>
    </source>
</evidence>
<accession>A0A4Z2EPY5</accession>
<dbReference type="EMBL" id="SRLO01004046">
    <property type="protein sequence ID" value="TNN30853.1"/>
    <property type="molecule type" value="Genomic_DNA"/>
</dbReference>
<dbReference type="Gene3D" id="2.60.40.10">
    <property type="entry name" value="Immunoglobulins"/>
    <property type="match status" value="1"/>
</dbReference>
<organism evidence="3 4">
    <name type="scientific">Liparis tanakae</name>
    <name type="common">Tanaka's snailfish</name>
    <dbReference type="NCBI Taxonomy" id="230148"/>
    <lineage>
        <taxon>Eukaryota</taxon>
        <taxon>Metazoa</taxon>
        <taxon>Chordata</taxon>
        <taxon>Craniata</taxon>
        <taxon>Vertebrata</taxon>
        <taxon>Euteleostomi</taxon>
        <taxon>Actinopterygii</taxon>
        <taxon>Neopterygii</taxon>
        <taxon>Teleostei</taxon>
        <taxon>Neoteleostei</taxon>
        <taxon>Acanthomorphata</taxon>
        <taxon>Eupercaria</taxon>
        <taxon>Perciformes</taxon>
        <taxon>Cottioidei</taxon>
        <taxon>Cottales</taxon>
        <taxon>Liparidae</taxon>
        <taxon>Liparis</taxon>
    </lineage>
</organism>
<dbReference type="SMART" id="SM00220">
    <property type="entry name" value="S_TKc"/>
    <property type="match status" value="1"/>
</dbReference>
<dbReference type="InterPro" id="IPR000719">
    <property type="entry name" value="Prot_kinase_dom"/>
</dbReference>
<dbReference type="SUPFAM" id="SSF56112">
    <property type="entry name" value="Protein kinase-like (PK-like)"/>
    <property type="match status" value="1"/>
</dbReference>
<sequence length="555" mass="58270">MDGILFSPIGETHWLIVATGVADCYYNVVDLPAGGAFRFRVACVNKAGQGPYSHLSEVVSLSASEPAKSTAPVVVKTVPATTPLPVVMKTVPATTPPPVAMKTVPATTPPPVVMKTVPATTPPPVVMKTVPATTPPPVVMKTVPATTPPPVVMKTVPAITPPPVVMKTIPATTPLPVVMKSSIKVPPIIKPAPSKPAAVTQAPPPAPAPSAAHPAPVHQTIKPAVRVDASRPAVTPPASAAPSGQAAAKSAPPVKAKSTLSISVGKPQTKLAPPPVVPPKPQSPAHAVPQTIKKSPSPAPTPVIGKPISSVPMYTAATVRVTPPSQSTSTLTTAITPVTVPAPAVVSPPVVVVVQSLTPMLQGADSRSTPTGRVTPSGRATPSGRRTPLGRPGEGSLRQGVPQKPYTFMDEKARGRFGVIRECRENATGNLFMAKIVPYEADTKQTVLQEYDILKFRYSEDDVVTYIVQILQGLDYLHTRRILHLDIKPENVIITYMNVIKIIDFGSAQTYNPLFLKQFSPPIGTLEYMSPEMLKGDVVGPPADIWSVGVLTFIM</sequence>
<feature type="compositionally biased region" description="Pro residues" evidence="1">
    <location>
        <begin position="272"/>
        <end position="282"/>
    </location>
</feature>
<dbReference type="PANTHER" id="PTHR24347">
    <property type="entry name" value="SERINE/THREONINE-PROTEIN KINASE"/>
    <property type="match status" value="1"/>
</dbReference>
<feature type="region of interest" description="Disordered" evidence="1">
    <location>
        <begin position="193"/>
        <end position="216"/>
    </location>
</feature>
<dbReference type="GO" id="GO:0004672">
    <property type="term" value="F:protein kinase activity"/>
    <property type="evidence" value="ECO:0007669"/>
    <property type="project" value="InterPro"/>
</dbReference>
<dbReference type="InterPro" id="IPR008271">
    <property type="entry name" value="Ser/Thr_kinase_AS"/>
</dbReference>
<comment type="caution">
    <text evidence="3">The sequence shown here is derived from an EMBL/GenBank/DDBJ whole genome shotgun (WGS) entry which is preliminary data.</text>
</comment>
<dbReference type="Gene3D" id="1.10.510.10">
    <property type="entry name" value="Transferase(Phosphotransferase) domain 1"/>
    <property type="match status" value="1"/>
</dbReference>
<keyword evidence="3" id="KW-0808">Transferase</keyword>
<dbReference type="SUPFAM" id="SSF49265">
    <property type="entry name" value="Fibronectin type III"/>
    <property type="match status" value="1"/>
</dbReference>
<dbReference type="Pfam" id="PF00069">
    <property type="entry name" value="Pkinase"/>
    <property type="match status" value="1"/>
</dbReference>
<keyword evidence="4" id="KW-1185">Reference proteome</keyword>
<protein>
    <submittedName>
        <fullName evidence="3">Striated muscle preferentially expressed protein kinase</fullName>
    </submittedName>
</protein>
<dbReference type="GO" id="GO:0005524">
    <property type="term" value="F:ATP binding"/>
    <property type="evidence" value="ECO:0007669"/>
    <property type="project" value="InterPro"/>
</dbReference>
<dbReference type="Proteomes" id="UP000314294">
    <property type="component" value="Unassembled WGS sequence"/>
</dbReference>
<gene>
    <name evidence="3" type="primary">speg_2</name>
    <name evidence="3" type="ORF">EYF80_058996</name>
</gene>
<evidence type="ECO:0000313" key="4">
    <source>
        <dbReference type="Proteomes" id="UP000314294"/>
    </source>
</evidence>
<dbReference type="OrthoDB" id="2570713at2759"/>
<proteinExistence type="predicted"/>
<feature type="domain" description="Protein kinase" evidence="2">
    <location>
        <begin position="406"/>
        <end position="555"/>
    </location>
</feature>
<name>A0A4Z2EPY5_9TELE</name>
<dbReference type="PROSITE" id="PS00108">
    <property type="entry name" value="PROTEIN_KINASE_ST"/>
    <property type="match status" value="1"/>
</dbReference>
<evidence type="ECO:0000256" key="1">
    <source>
        <dbReference type="SAM" id="MobiDB-lite"/>
    </source>
</evidence>
<dbReference type="AlphaFoldDB" id="A0A4Z2EPY5"/>
<feature type="region of interest" description="Disordered" evidence="1">
    <location>
        <begin position="228"/>
        <end position="302"/>
    </location>
</feature>
<dbReference type="PROSITE" id="PS50011">
    <property type="entry name" value="PROTEIN_KINASE_DOM"/>
    <property type="match status" value="1"/>
</dbReference>
<feature type="compositionally biased region" description="Polar residues" evidence="1">
    <location>
        <begin position="365"/>
        <end position="380"/>
    </location>
</feature>
<dbReference type="InterPro" id="IPR013783">
    <property type="entry name" value="Ig-like_fold"/>
</dbReference>